<dbReference type="Proteomes" id="UP000537862">
    <property type="component" value="Unassembled WGS sequence"/>
</dbReference>
<proteinExistence type="predicted"/>
<dbReference type="SUPFAM" id="SSF103088">
    <property type="entry name" value="OmpA-like"/>
    <property type="match status" value="1"/>
</dbReference>
<keyword evidence="1" id="KW-0732">Signal</keyword>
<evidence type="ECO:0000256" key="1">
    <source>
        <dbReference type="SAM" id="SignalP"/>
    </source>
</evidence>
<dbReference type="InterPro" id="IPR036737">
    <property type="entry name" value="OmpA-like_sf"/>
</dbReference>
<reference evidence="3 4" key="1">
    <citation type="submission" date="2020-05" db="EMBL/GenBank/DDBJ databases">
        <authorList>
            <person name="Niu N."/>
        </authorList>
    </citation>
    <scope>NUCLEOTIDE SEQUENCE [LARGE SCALE GENOMIC DNA]</scope>
    <source>
        <strain evidence="3 4">3340-03</strain>
    </source>
</reference>
<evidence type="ECO:0000313" key="3">
    <source>
        <dbReference type="EMBL" id="NOL52387.1"/>
    </source>
</evidence>
<keyword evidence="4" id="KW-1185">Reference proteome</keyword>
<protein>
    <submittedName>
        <fullName evidence="3">OmpA family protein</fullName>
    </submittedName>
</protein>
<dbReference type="AlphaFoldDB" id="A0A849PBW5"/>
<organism evidence="3 4">
    <name type="scientific">Pelistega suis</name>
    <dbReference type="NCBI Taxonomy" id="1631957"/>
    <lineage>
        <taxon>Bacteria</taxon>
        <taxon>Pseudomonadati</taxon>
        <taxon>Pseudomonadota</taxon>
        <taxon>Betaproteobacteria</taxon>
        <taxon>Burkholderiales</taxon>
        <taxon>Alcaligenaceae</taxon>
        <taxon>Pelistega</taxon>
    </lineage>
</organism>
<dbReference type="InterPro" id="IPR006665">
    <property type="entry name" value="OmpA-like"/>
</dbReference>
<feature type="domain" description="OmpA-like" evidence="2">
    <location>
        <begin position="92"/>
        <end position="180"/>
    </location>
</feature>
<feature type="chain" id="PRO_5032453596" evidence="1">
    <location>
        <begin position="20"/>
        <end position="190"/>
    </location>
</feature>
<dbReference type="PROSITE" id="PS51257">
    <property type="entry name" value="PROKAR_LIPOPROTEIN"/>
    <property type="match status" value="1"/>
</dbReference>
<accession>A0A849PBW5</accession>
<dbReference type="EMBL" id="JABGBN010000009">
    <property type="protein sequence ID" value="NOL52387.1"/>
    <property type="molecule type" value="Genomic_DNA"/>
</dbReference>
<feature type="signal peptide" evidence="1">
    <location>
        <begin position="1"/>
        <end position="19"/>
    </location>
</feature>
<comment type="caution">
    <text evidence="3">The sequence shown here is derived from an EMBL/GenBank/DDBJ whole genome shotgun (WGS) entry which is preliminary data.</text>
</comment>
<dbReference type="CDD" id="cd07185">
    <property type="entry name" value="OmpA_C-like"/>
    <property type="match status" value="1"/>
</dbReference>
<gene>
    <name evidence="3" type="ORF">HKX39_09450</name>
</gene>
<name>A0A849PBW5_9BURK</name>
<evidence type="ECO:0000313" key="4">
    <source>
        <dbReference type="Proteomes" id="UP000537862"/>
    </source>
</evidence>
<dbReference type="RefSeq" id="WP_171681079.1">
    <property type="nucleotide sequence ID" value="NZ_JABGBN010000009.1"/>
</dbReference>
<dbReference type="Pfam" id="PF00691">
    <property type="entry name" value="OmpA"/>
    <property type="match status" value="1"/>
</dbReference>
<evidence type="ECO:0000259" key="2">
    <source>
        <dbReference type="Pfam" id="PF00691"/>
    </source>
</evidence>
<dbReference type="Gene3D" id="3.30.1330.60">
    <property type="entry name" value="OmpA-like domain"/>
    <property type="match status" value="1"/>
</dbReference>
<sequence length="190" mass="21486">MNKKLFLLTSMTIVLTACASTQKDWQGSGHLRIHQNGAAATNPKNFVDVNWQDFSDKILTDNHKRLGIEASHVHDGSLRIVLPSRLIQKNHSISNKATPLLKTIAEKMTENPALRAKIVGHMTNHKQDTLNQTDSLHFAYHTAERLIKQGVFSSRIEVEGRGSIDPLVSLESPRSKDINRRVELYLYQLR</sequence>